<evidence type="ECO:0000256" key="3">
    <source>
        <dbReference type="ARBA" id="ARBA00047960"/>
    </source>
</evidence>
<comment type="catalytic activity">
    <reaction evidence="3">
        <text>RX + glutathione = an S-substituted glutathione + a halide anion + H(+)</text>
        <dbReference type="Rhea" id="RHEA:16437"/>
        <dbReference type="ChEBI" id="CHEBI:15378"/>
        <dbReference type="ChEBI" id="CHEBI:16042"/>
        <dbReference type="ChEBI" id="CHEBI:17792"/>
        <dbReference type="ChEBI" id="CHEBI:57925"/>
        <dbReference type="ChEBI" id="CHEBI:90779"/>
        <dbReference type="EC" id="2.5.1.18"/>
    </reaction>
</comment>
<name>A0A2G8LG56_STIJA</name>
<evidence type="ECO:0000259" key="4">
    <source>
        <dbReference type="PROSITE" id="PS50404"/>
    </source>
</evidence>
<dbReference type="SFLD" id="SFLDG01205">
    <property type="entry name" value="AMPS.1"/>
    <property type="match status" value="1"/>
</dbReference>
<keyword evidence="2" id="KW-0808">Transferase</keyword>
<proteinExistence type="predicted"/>
<organism evidence="6 7">
    <name type="scientific">Stichopus japonicus</name>
    <name type="common">Sea cucumber</name>
    <dbReference type="NCBI Taxonomy" id="307972"/>
    <lineage>
        <taxon>Eukaryota</taxon>
        <taxon>Metazoa</taxon>
        <taxon>Echinodermata</taxon>
        <taxon>Eleutherozoa</taxon>
        <taxon>Echinozoa</taxon>
        <taxon>Holothuroidea</taxon>
        <taxon>Aspidochirotacea</taxon>
        <taxon>Aspidochirotida</taxon>
        <taxon>Stichopodidae</taxon>
        <taxon>Apostichopus</taxon>
    </lineage>
</organism>
<dbReference type="InterPro" id="IPR004045">
    <property type="entry name" value="Glutathione_S-Trfase_N"/>
</dbReference>
<reference evidence="6 7" key="1">
    <citation type="journal article" date="2017" name="PLoS Biol.">
        <title>The sea cucumber genome provides insights into morphological evolution and visceral regeneration.</title>
        <authorList>
            <person name="Zhang X."/>
            <person name="Sun L."/>
            <person name="Yuan J."/>
            <person name="Sun Y."/>
            <person name="Gao Y."/>
            <person name="Zhang L."/>
            <person name="Li S."/>
            <person name="Dai H."/>
            <person name="Hamel J.F."/>
            <person name="Liu C."/>
            <person name="Yu Y."/>
            <person name="Liu S."/>
            <person name="Lin W."/>
            <person name="Guo K."/>
            <person name="Jin S."/>
            <person name="Xu P."/>
            <person name="Storey K.B."/>
            <person name="Huan P."/>
            <person name="Zhang T."/>
            <person name="Zhou Y."/>
            <person name="Zhang J."/>
            <person name="Lin C."/>
            <person name="Li X."/>
            <person name="Xing L."/>
            <person name="Huo D."/>
            <person name="Sun M."/>
            <person name="Wang L."/>
            <person name="Mercier A."/>
            <person name="Li F."/>
            <person name="Yang H."/>
            <person name="Xiang J."/>
        </authorList>
    </citation>
    <scope>NUCLEOTIDE SEQUENCE [LARGE SCALE GENOMIC DNA]</scope>
    <source>
        <strain evidence="6">Shaxun</strain>
        <tissue evidence="6">Muscle</tissue>
    </source>
</reference>
<dbReference type="CDD" id="cd03192">
    <property type="entry name" value="GST_C_Sigma_like"/>
    <property type="match status" value="1"/>
</dbReference>
<dbReference type="SUPFAM" id="SSF52833">
    <property type="entry name" value="Thioredoxin-like"/>
    <property type="match status" value="1"/>
</dbReference>
<dbReference type="InterPro" id="IPR036282">
    <property type="entry name" value="Glutathione-S-Trfase_C_sf"/>
</dbReference>
<dbReference type="InterPro" id="IPR036249">
    <property type="entry name" value="Thioredoxin-like_sf"/>
</dbReference>
<dbReference type="PROSITE" id="PS50404">
    <property type="entry name" value="GST_NTER"/>
    <property type="match status" value="1"/>
</dbReference>
<dbReference type="GO" id="GO:0004364">
    <property type="term" value="F:glutathione transferase activity"/>
    <property type="evidence" value="ECO:0007669"/>
    <property type="project" value="UniProtKB-EC"/>
</dbReference>
<feature type="domain" description="GST N-terminal" evidence="4">
    <location>
        <begin position="2"/>
        <end position="79"/>
    </location>
</feature>
<dbReference type="InterPro" id="IPR010987">
    <property type="entry name" value="Glutathione-S-Trfase_C-like"/>
</dbReference>
<dbReference type="InterPro" id="IPR050213">
    <property type="entry name" value="GST_superfamily"/>
</dbReference>
<evidence type="ECO:0000256" key="2">
    <source>
        <dbReference type="ARBA" id="ARBA00022679"/>
    </source>
</evidence>
<dbReference type="PANTHER" id="PTHR11571">
    <property type="entry name" value="GLUTATHIONE S-TRANSFERASE"/>
    <property type="match status" value="1"/>
</dbReference>
<dbReference type="EMBL" id="MRZV01000089">
    <property type="protein sequence ID" value="PIK59231.1"/>
    <property type="molecule type" value="Genomic_DNA"/>
</dbReference>
<dbReference type="OrthoDB" id="414243at2759"/>
<evidence type="ECO:0000313" key="7">
    <source>
        <dbReference type="Proteomes" id="UP000230750"/>
    </source>
</evidence>
<dbReference type="Proteomes" id="UP000230750">
    <property type="component" value="Unassembled WGS sequence"/>
</dbReference>
<protein>
    <recommendedName>
        <fullName evidence="1">glutathione transferase</fullName>
        <ecNumber evidence="1">2.5.1.18</ecNumber>
    </recommendedName>
</protein>
<dbReference type="InterPro" id="IPR004046">
    <property type="entry name" value="GST_C"/>
</dbReference>
<dbReference type="STRING" id="307972.A0A2G8LG56"/>
<feature type="domain" description="GST C-terminal" evidence="5">
    <location>
        <begin position="81"/>
        <end position="209"/>
    </location>
</feature>
<dbReference type="PROSITE" id="PS50405">
    <property type="entry name" value="GST_CTER"/>
    <property type="match status" value="1"/>
</dbReference>
<gene>
    <name evidence="6" type="ORF">BSL78_03870</name>
</gene>
<evidence type="ECO:0000256" key="1">
    <source>
        <dbReference type="ARBA" id="ARBA00012452"/>
    </source>
</evidence>
<dbReference type="SUPFAM" id="SSF47616">
    <property type="entry name" value="GST C-terminal domain-like"/>
    <property type="match status" value="1"/>
</dbReference>
<dbReference type="FunFam" id="3.40.30.10:FF:000258">
    <property type="entry name" value="Glutathione S-transferase"/>
    <property type="match status" value="1"/>
</dbReference>
<evidence type="ECO:0000259" key="5">
    <source>
        <dbReference type="PROSITE" id="PS50405"/>
    </source>
</evidence>
<dbReference type="Gene3D" id="1.20.1050.10">
    <property type="match status" value="1"/>
</dbReference>
<dbReference type="Pfam" id="PF02798">
    <property type="entry name" value="GST_N"/>
    <property type="match status" value="1"/>
</dbReference>
<dbReference type="AlphaFoldDB" id="A0A2G8LG56"/>
<dbReference type="Pfam" id="PF14497">
    <property type="entry name" value="GST_C_3"/>
    <property type="match status" value="1"/>
</dbReference>
<sequence>MASYKLIYFNAMGRGEGPRLMFKVAGIEFEDYRIPDENWPEFKKTILHGMVPILEVNGKRLIQTLAICRYIAREAGFYGSSNWESARIDSICETIVDYEHDVDRLWRPDETDETKATVKKRYIEKKIPKVYGILETMLKENKDGNAFFVGDKISLADFHVFVFIDVTLRTHFPSDYDPKDFPKLASHVKRMKDIPQIKAWLEKRPNTAF</sequence>
<evidence type="ECO:0000313" key="6">
    <source>
        <dbReference type="EMBL" id="PIK59231.1"/>
    </source>
</evidence>
<dbReference type="SFLD" id="SFLDS00019">
    <property type="entry name" value="Glutathione_Transferase_(cytos"/>
    <property type="match status" value="1"/>
</dbReference>
<dbReference type="PANTHER" id="PTHR11571:SF224">
    <property type="entry name" value="HEMATOPOIETIC PROSTAGLANDIN D SYNTHASE"/>
    <property type="match status" value="1"/>
</dbReference>
<dbReference type="EC" id="2.5.1.18" evidence="1"/>
<dbReference type="GO" id="GO:0006749">
    <property type="term" value="P:glutathione metabolic process"/>
    <property type="evidence" value="ECO:0007669"/>
    <property type="project" value="TreeGrafter"/>
</dbReference>
<keyword evidence="7" id="KW-1185">Reference proteome</keyword>
<dbReference type="InterPro" id="IPR040079">
    <property type="entry name" value="Glutathione_S-Trfase"/>
</dbReference>
<dbReference type="CDD" id="cd03039">
    <property type="entry name" value="GST_N_Sigma_like"/>
    <property type="match status" value="1"/>
</dbReference>
<dbReference type="SFLD" id="SFLDG00363">
    <property type="entry name" value="AMPS_(cytGST):_Alpha-__Mu-__Pi"/>
    <property type="match status" value="1"/>
</dbReference>
<comment type="caution">
    <text evidence="6">The sequence shown here is derived from an EMBL/GenBank/DDBJ whole genome shotgun (WGS) entry which is preliminary data.</text>
</comment>
<accession>A0A2G8LG56</accession>
<dbReference type="Gene3D" id="3.40.30.10">
    <property type="entry name" value="Glutaredoxin"/>
    <property type="match status" value="1"/>
</dbReference>